<organism evidence="1 2">
    <name type="scientific">Flavobacterium zepuense</name>
    <dbReference type="NCBI Taxonomy" id="2593302"/>
    <lineage>
        <taxon>Bacteria</taxon>
        <taxon>Pseudomonadati</taxon>
        <taxon>Bacteroidota</taxon>
        <taxon>Flavobacteriia</taxon>
        <taxon>Flavobacteriales</taxon>
        <taxon>Flavobacteriaceae</taxon>
        <taxon>Flavobacterium</taxon>
    </lineage>
</organism>
<sequence length="95" mass="11415">MGYSIKIRKRALIEIEQSAEWFKQKKLGLEIEFLRDLDATITLVQKNPENFQVRYKDVRVKFLKKFEFGIHYILDNSTIHILSVFHTSRSPEDWE</sequence>
<evidence type="ECO:0000313" key="1">
    <source>
        <dbReference type="EMBL" id="TRW25116.1"/>
    </source>
</evidence>
<dbReference type="Proteomes" id="UP000320643">
    <property type="component" value="Unassembled WGS sequence"/>
</dbReference>
<keyword evidence="2" id="KW-1185">Reference proteome</keyword>
<evidence type="ECO:0000313" key="2">
    <source>
        <dbReference type="Proteomes" id="UP000320643"/>
    </source>
</evidence>
<dbReference type="AlphaFoldDB" id="A0A552V3S0"/>
<dbReference type="Gene3D" id="3.30.2310.20">
    <property type="entry name" value="RelE-like"/>
    <property type="match status" value="1"/>
</dbReference>
<comment type="caution">
    <text evidence="1">The sequence shown here is derived from an EMBL/GenBank/DDBJ whole genome shotgun (WGS) entry which is preliminary data.</text>
</comment>
<reference evidence="1 2" key="1">
    <citation type="submission" date="2019-07" db="EMBL/GenBank/DDBJ databases">
        <title>Flavobacterium sp. nov., isolated from glacier ice.</title>
        <authorList>
            <person name="Liu Q."/>
            <person name="Xin Y.-H."/>
        </authorList>
    </citation>
    <scope>NUCLEOTIDE SEQUENCE [LARGE SCALE GENOMIC DNA]</scope>
    <source>
        <strain evidence="1 2">ZT4R6</strain>
    </source>
</reference>
<dbReference type="OrthoDB" id="595476at2"/>
<proteinExistence type="predicted"/>
<protein>
    <recommendedName>
        <fullName evidence="3">Plasmid stabilization system protein ParE</fullName>
    </recommendedName>
</protein>
<gene>
    <name evidence="1" type="ORF">FMM05_07340</name>
</gene>
<dbReference type="RefSeq" id="WP_143372698.1">
    <property type="nucleotide sequence ID" value="NZ_VJVZ01000004.1"/>
</dbReference>
<dbReference type="EMBL" id="VJVZ01000004">
    <property type="protein sequence ID" value="TRW25116.1"/>
    <property type="molecule type" value="Genomic_DNA"/>
</dbReference>
<evidence type="ECO:0008006" key="3">
    <source>
        <dbReference type="Google" id="ProtNLM"/>
    </source>
</evidence>
<name>A0A552V3S0_9FLAO</name>
<accession>A0A552V3S0</accession>
<dbReference type="InterPro" id="IPR035093">
    <property type="entry name" value="RelE/ParE_toxin_dom_sf"/>
</dbReference>